<evidence type="ECO:0000256" key="1">
    <source>
        <dbReference type="SAM" id="SignalP"/>
    </source>
</evidence>
<proteinExistence type="predicted"/>
<feature type="signal peptide" evidence="1">
    <location>
        <begin position="1"/>
        <end position="23"/>
    </location>
</feature>
<evidence type="ECO:0008006" key="3">
    <source>
        <dbReference type="Google" id="ProtNLM"/>
    </source>
</evidence>
<accession>A0A6S6ULV9</accession>
<keyword evidence="1" id="KW-0732">Signal</keyword>
<name>A0A6S6ULV9_9BACT</name>
<evidence type="ECO:0000313" key="2">
    <source>
        <dbReference type="EMBL" id="CAA6830402.1"/>
    </source>
</evidence>
<dbReference type="EMBL" id="CACVAQ010000552">
    <property type="protein sequence ID" value="CAA6830402.1"/>
    <property type="molecule type" value="Genomic_DNA"/>
</dbReference>
<protein>
    <recommendedName>
        <fullName evidence="3">Lipocalin-like domain-containing protein</fullName>
    </recommendedName>
</protein>
<organism evidence="2">
    <name type="scientific">uncultured Aureispira sp</name>
    <dbReference type="NCBI Taxonomy" id="1331704"/>
    <lineage>
        <taxon>Bacteria</taxon>
        <taxon>Pseudomonadati</taxon>
        <taxon>Bacteroidota</taxon>
        <taxon>Saprospiria</taxon>
        <taxon>Saprospirales</taxon>
        <taxon>Saprospiraceae</taxon>
        <taxon>Aureispira</taxon>
        <taxon>environmental samples</taxon>
    </lineage>
</organism>
<gene>
    <name evidence="2" type="ORF">HELGO_WM27334</name>
</gene>
<sequence>MRNQVLFSVLMLFIFSTSISNYAKAFSIQPQQQVFSLVQEDTYLLLAHKWESGKVSLDLNINGSFEGDISGENGLYGNWEIINDQKVLILTNSPEDEDEFRFEYKLLDVSFGSITLLDKKGKSIVLEIAD</sequence>
<dbReference type="AlphaFoldDB" id="A0A6S6ULV9"/>
<reference evidence="2" key="1">
    <citation type="submission" date="2020-01" db="EMBL/GenBank/DDBJ databases">
        <authorList>
            <person name="Meier V. D."/>
            <person name="Meier V D."/>
        </authorList>
    </citation>
    <scope>NUCLEOTIDE SEQUENCE</scope>
    <source>
        <strain evidence="2">HLG_WM_MAG_10</strain>
    </source>
</reference>
<feature type="chain" id="PRO_5028066456" description="Lipocalin-like domain-containing protein" evidence="1">
    <location>
        <begin position="24"/>
        <end position="130"/>
    </location>
</feature>